<dbReference type="GO" id="GO:0000160">
    <property type="term" value="P:phosphorelay signal transduction system"/>
    <property type="evidence" value="ECO:0007669"/>
    <property type="project" value="InterPro"/>
</dbReference>
<evidence type="ECO:0000313" key="2">
    <source>
        <dbReference type="Proteomes" id="UP000092544"/>
    </source>
</evidence>
<sequence>MDTEYRQKLNFLNYFKNNGFDISNATFDLALSRFLDSFDTYKMALFAFQKEVMTAVTYLEEINDQTVKGLHILKGGFATFAFMSLSTRANNLETRLKSLPSPIPSDLIEEITEIKRICYAFNHTISCYFEQNEGESNDPTAPTSFQTAPHANKISLTTQVPSDNTSSPLSQLAQTEEMDLDEELVFLLNLVESCNLRSLDHYQYLEKKLGMFDFPEVDALRSAMQSIDFESAKKELNSLIGKEFTY</sequence>
<dbReference type="SUPFAM" id="SSF47226">
    <property type="entry name" value="Histidine-containing phosphotransfer domain, HPT domain"/>
    <property type="match status" value="1"/>
</dbReference>
<gene>
    <name evidence="1" type="ORF">MSP8886_01609</name>
</gene>
<dbReference type="InterPro" id="IPR036641">
    <property type="entry name" value="HPT_dom_sf"/>
</dbReference>
<dbReference type="STRING" id="1792290.MSP8886_01609"/>
<accession>A0A1A8TAE0</accession>
<evidence type="ECO:0008006" key="3">
    <source>
        <dbReference type="Google" id="ProtNLM"/>
    </source>
</evidence>
<name>A0A1A8TAE0_9GAMM</name>
<evidence type="ECO:0000313" key="1">
    <source>
        <dbReference type="EMBL" id="SBS29817.1"/>
    </source>
</evidence>
<dbReference type="EMBL" id="FLOB01000003">
    <property type="protein sequence ID" value="SBS29817.1"/>
    <property type="molecule type" value="Genomic_DNA"/>
</dbReference>
<proteinExistence type="predicted"/>
<keyword evidence="2" id="KW-1185">Reference proteome</keyword>
<reference evidence="1 2" key="1">
    <citation type="submission" date="2016-06" db="EMBL/GenBank/DDBJ databases">
        <authorList>
            <person name="Kjaerup R.B."/>
            <person name="Dalgaard T.S."/>
            <person name="Juul-Madsen H.R."/>
        </authorList>
    </citation>
    <scope>NUCLEOTIDE SEQUENCE [LARGE SCALE GENOMIC DNA]</scope>
    <source>
        <strain evidence="1 2">CECT 8886</strain>
    </source>
</reference>
<organism evidence="1 2">
    <name type="scientific">Marinomonas spartinae</name>
    <dbReference type="NCBI Taxonomy" id="1792290"/>
    <lineage>
        <taxon>Bacteria</taxon>
        <taxon>Pseudomonadati</taxon>
        <taxon>Pseudomonadota</taxon>
        <taxon>Gammaproteobacteria</taxon>
        <taxon>Oceanospirillales</taxon>
        <taxon>Oceanospirillaceae</taxon>
        <taxon>Marinomonas</taxon>
    </lineage>
</organism>
<dbReference type="Proteomes" id="UP000092544">
    <property type="component" value="Unassembled WGS sequence"/>
</dbReference>
<dbReference type="AlphaFoldDB" id="A0A1A8TAE0"/>
<protein>
    <recommendedName>
        <fullName evidence="3">Hpt domain protein</fullName>
    </recommendedName>
</protein>